<evidence type="ECO:0000313" key="1">
    <source>
        <dbReference type="EMBL" id="WGH77362.1"/>
    </source>
</evidence>
<name>A0ABY8L7L6_9RHOB</name>
<dbReference type="EMBL" id="CP122537">
    <property type="protein sequence ID" value="WGH77362.1"/>
    <property type="molecule type" value="Genomic_DNA"/>
</dbReference>
<gene>
    <name evidence="1" type="ORF">P8627_09900</name>
</gene>
<dbReference type="Proteomes" id="UP001243420">
    <property type="component" value="Chromosome"/>
</dbReference>
<keyword evidence="2" id="KW-1185">Reference proteome</keyword>
<dbReference type="RefSeq" id="WP_279963936.1">
    <property type="nucleotide sequence ID" value="NZ_CP122537.1"/>
</dbReference>
<organism evidence="1 2">
    <name type="scientific">Jannaschia ovalis</name>
    <dbReference type="NCBI Taxonomy" id="3038773"/>
    <lineage>
        <taxon>Bacteria</taxon>
        <taxon>Pseudomonadati</taxon>
        <taxon>Pseudomonadota</taxon>
        <taxon>Alphaproteobacteria</taxon>
        <taxon>Rhodobacterales</taxon>
        <taxon>Roseobacteraceae</taxon>
        <taxon>Jannaschia</taxon>
    </lineage>
</organism>
<proteinExistence type="predicted"/>
<dbReference type="InterPro" id="IPR006311">
    <property type="entry name" value="TAT_signal"/>
</dbReference>
<protein>
    <recommendedName>
        <fullName evidence="3">LPS-assembly lipoprotein</fullName>
    </recommendedName>
</protein>
<accession>A0ABY8L7L6</accession>
<sequence>MSWSEISRRGLLAAALAVLAGCGFAPVYGPAGEAAALRGAVLATEPDTDIAFAFVRQIEERLGLPATPRYDLEYALVTDEVALAIDGSNNITRFNIEGRLDWTLSPVGTDAPVLSGRETSFTAYSATGSTISTLESERDAQRRLAVILANAVVARLLAEAPRLDP</sequence>
<dbReference type="Gene3D" id="3.30.160.150">
    <property type="entry name" value="Lipoprotein like domain"/>
    <property type="match status" value="1"/>
</dbReference>
<evidence type="ECO:0008006" key="3">
    <source>
        <dbReference type="Google" id="ProtNLM"/>
    </source>
</evidence>
<dbReference type="PROSITE" id="PS51318">
    <property type="entry name" value="TAT"/>
    <property type="match status" value="1"/>
</dbReference>
<evidence type="ECO:0000313" key="2">
    <source>
        <dbReference type="Proteomes" id="UP001243420"/>
    </source>
</evidence>
<reference evidence="1 2" key="1">
    <citation type="submission" date="2023-04" db="EMBL/GenBank/DDBJ databases">
        <title>Jannaschia ovalis sp. nov., a marine bacterium isolated from sea tidal flat.</title>
        <authorList>
            <person name="Kwon D.Y."/>
            <person name="Kim J.-J."/>
        </authorList>
    </citation>
    <scope>NUCLEOTIDE SEQUENCE [LARGE SCALE GENOMIC DNA]</scope>
    <source>
        <strain evidence="1 2">GRR-S6-38</strain>
    </source>
</reference>